<dbReference type="InterPro" id="IPR007627">
    <property type="entry name" value="RNA_pol_sigma70_r2"/>
</dbReference>
<evidence type="ECO:0000256" key="3">
    <source>
        <dbReference type="ARBA" id="ARBA00023082"/>
    </source>
</evidence>
<evidence type="ECO:0000313" key="10">
    <source>
        <dbReference type="Proteomes" id="UP000008963"/>
    </source>
</evidence>
<dbReference type="GO" id="GO:0003677">
    <property type="term" value="F:DNA binding"/>
    <property type="evidence" value="ECO:0007669"/>
    <property type="project" value="UniProtKB-KW"/>
</dbReference>
<evidence type="ECO:0000256" key="4">
    <source>
        <dbReference type="ARBA" id="ARBA00023125"/>
    </source>
</evidence>
<dbReference type="InterPro" id="IPR039425">
    <property type="entry name" value="RNA_pol_sigma-70-like"/>
</dbReference>
<dbReference type="InterPro" id="IPR014284">
    <property type="entry name" value="RNA_pol_sigma-70_dom"/>
</dbReference>
<dbReference type="PANTHER" id="PTHR43133">
    <property type="entry name" value="RNA POLYMERASE ECF-TYPE SIGMA FACTO"/>
    <property type="match status" value="1"/>
</dbReference>
<dbReference type="Pfam" id="PF08281">
    <property type="entry name" value="Sigma70_r4_2"/>
    <property type="match status" value="1"/>
</dbReference>
<dbReference type="Gene3D" id="1.10.10.10">
    <property type="entry name" value="Winged helix-like DNA-binding domain superfamily/Winged helix DNA-binding domain"/>
    <property type="match status" value="1"/>
</dbReference>
<comment type="similarity">
    <text evidence="1 6">Belongs to the sigma-70 factor family. ECF subfamily.</text>
</comment>
<feature type="domain" description="RNA polymerase sigma factor 70 region 4 type 2" evidence="8">
    <location>
        <begin position="113"/>
        <end position="161"/>
    </location>
</feature>
<dbReference type="Pfam" id="PF04542">
    <property type="entry name" value="Sigma70_r2"/>
    <property type="match status" value="1"/>
</dbReference>
<feature type="domain" description="RNA polymerase sigma-70 region 2" evidence="7">
    <location>
        <begin position="28"/>
        <end position="92"/>
    </location>
</feature>
<evidence type="ECO:0000256" key="2">
    <source>
        <dbReference type="ARBA" id="ARBA00023015"/>
    </source>
</evidence>
<proteinExistence type="inferred from homology"/>
<dbReference type="InterPro" id="IPR013325">
    <property type="entry name" value="RNA_pol_sigma_r2"/>
</dbReference>
<reference evidence="10" key="1">
    <citation type="journal article" date="2013" name="ISME J.">
        <title>A small predatory core genome in the divergent marine Bacteriovorax marinus SJ and the terrestrial Bdellovibrio bacteriovorus.</title>
        <authorList>
            <person name="Crossman L.C."/>
            <person name="Chen H."/>
            <person name="Cerdeno-Tarraga A.M."/>
            <person name="Brooks K."/>
            <person name="Quail M.A."/>
            <person name="Pineiro S.A."/>
            <person name="Hobley L."/>
            <person name="Sockett R.E."/>
            <person name="Bentley S.D."/>
            <person name="Parkhill J."/>
            <person name="Williams H.N."/>
            <person name="Stine O.C."/>
        </authorList>
    </citation>
    <scope>NUCLEOTIDE SEQUENCE [LARGE SCALE GENOMIC DNA]</scope>
    <source>
        <strain evidence="10">ATCC BAA-682 / DSM 15412 / SJ</strain>
    </source>
</reference>
<keyword evidence="3 6" id="KW-0731">Sigma factor</keyword>
<dbReference type="InterPro" id="IPR000838">
    <property type="entry name" value="RNA_pol_sigma70_ECF_CS"/>
</dbReference>
<organism evidence="9 10">
    <name type="scientific">Halobacteriovorax marinus (strain ATCC BAA-682 / DSM 15412 / SJ)</name>
    <name type="common">Bacteriovorax marinus</name>
    <dbReference type="NCBI Taxonomy" id="862908"/>
    <lineage>
        <taxon>Bacteria</taxon>
        <taxon>Pseudomonadati</taxon>
        <taxon>Bdellovibrionota</taxon>
        <taxon>Bacteriovoracia</taxon>
        <taxon>Bacteriovoracales</taxon>
        <taxon>Halobacteriovoraceae</taxon>
        <taxon>Halobacteriovorax</taxon>
    </lineage>
</organism>
<dbReference type="InterPro" id="IPR036388">
    <property type="entry name" value="WH-like_DNA-bd_sf"/>
</dbReference>
<dbReference type="NCBIfam" id="TIGR02937">
    <property type="entry name" value="sigma70-ECF"/>
    <property type="match status" value="1"/>
</dbReference>
<dbReference type="PANTHER" id="PTHR43133:SF51">
    <property type="entry name" value="RNA POLYMERASE SIGMA FACTOR"/>
    <property type="match status" value="1"/>
</dbReference>
<sequence>MIKTLKSIFTPLSFSCEEEKREVFNQIYLENQEFIRTTIYWMVRNQNIDDIVQETFLKAWNKLDTFNNKSSYKTWLYRIAMNTTYDSLKKHKEQSSDEIEASINPDNTLKDLITKGLLKLKAKHREVFILYYKLEYTNTEIAKLLGISEGTVKSRVHYAKEDFTKFLKENGVDHDQ</sequence>
<dbReference type="eggNOG" id="COG1595">
    <property type="taxonomic scope" value="Bacteria"/>
</dbReference>
<keyword evidence="4 6" id="KW-0238">DNA-binding</keyword>
<dbReference type="Proteomes" id="UP000008963">
    <property type="component" value="Chromosome"/>
</dbReference>
<accession>E1X1R3</accession>
<dbReference type="STRING" id="862908.BMS_0040"/>
<evidence type="ECO:0000259" key="8">
    <source>
        <dbReference type="Pfam" id="PF08281"/>
    </source>
</evidence>
<evidence type="ECO:0000256" key="5">
    <source>
        <dbReference type="ARBA" id="ARBA00023163"/>
    </source>
</evidence>
<dbReference type="Gene3D" id="1.10.1740.10">
    <property type="match status" value="1"/>
</dbReference>
<keyword evidence="5 6" id="KW-0804">Transcription</keyword>
<dbReference type="GO" id="GO:0016987">
    <property type="term" value="F:sigma factor activity"/>
    <property type="evidence" value="ECO:0007669"/>
    <property type="project" value="UniProtKB-KW"/>
</dbReference>
<dbReference type="SUPFAM" id="SSF88946">
    <property type="entry name" value="Sigma2 domain of RNA polymerase sigma factors"/>
    <property type="match status" value="1"/>
</dbReference>
<dbReference type="KEGG" id="bmx:BMS_0040"/>
<dbReference type="RefSeq" id="WP_014242771.1">
    <property type="nucleotide sequence ID" value="NC_016620.1"/>
</dbReference>
<dbReference type="CDD" id="cd06171">
    <property type="entry name" value="Sigma70_r4"/>
    <property type="match status" value="1"/>
</dbReference>
<dbReference type="HOGENOM" id="CLU_047691_3_0_7"/>
<dbReference type="InterPro" id="IPR013249">
    <property type="entry name" value="RNA_pol_sigma70_r4_t2"/>
</dbReference>
<protein>
    <recommendedName>
        <fullName evidence="6">RNA polymerase sigma factor</fullName>
    </recommendedName>
</protein>
<name>E1X1R3_HALMS</name>
<dbReference type="SUPFAM" id="SSF88659">
    <property type="entry name" value="Sigma3 and sigma4 domains of RNA polymerase sigma factors"/>
    <property type="match status" value="1"/>
</dbReference>
<dbReference type="OrthoDB" id="5293399at2"/>
<dbReference type="InterPro" id="IPR013324">
    <property type="entry name" value="RNA_pol_sigma_r3/r4-like"/>
</dbReference>
<evidence type="ECO:0000313" key="9">
    <source>
        <dbReference type="EMBL" id="CBW24982.1"/>
    </source>
</evidence>
<keyword evidence="2 6" id="KW-0805">Transcription regulation</keyword>
<gene>
    <name evidence="9" type="ordered locus">BMS_0040</name>
</gene>
<dbReference type="PROSITE" id="PS01063">
    <property type="entry name" value="SIGMA70_ECF"/>
    <property type="match status" value="1"/>
</dbReference>
<dbReference type="EMBL" id="FQ312005">
    <property type="protein sequence ID" value="CBW24982.1"/>
    <property type="molecule type" value="Genomic_DNA"/>
</dbReference>
<evidence type="ECO:0000256" key="1">
    <source>
        <dbReference type="ARBA" id="ARBA00010641"/>
    </source>
</evidence>
<keyword evidence="10" id="KW-1185">Reference proteome</keyword>
<dbReference type="GO" id="GO:0006352">
    <property type="term" value="P:DNA-templated transcription initiation"/>
    <property type="evidence" value="ECO:0007669"/>
    <property type="project" value="InterPro"/>
</dbReference>
<evidence type="ECO:0000256" key="6">
    <source>
        <dbReference type="RuleBase" id="RU000716"/>
    </source>
</evidence>
<evidence type="ECO:0000259" key="7">
    <source>
        <dbReference type="Pfam" id="PF04542"/>
    </source>
</evidence>
<dbReference type="AlphaFoldDB" id="E1X1R3"/>
<dbReference type="PATRIC" id="fig|862908.3.peg.38"/>